<reference evidence="8" key="1">
    <citation type="submission" date="2023-10" db="EMBL/GenBank/DDBJ databases">
        <title>Genome assemblies of two species of porcelain crab, Petrolisthes cinctipes and Petrolisthes manimaculis (Anomura: Porcellanidae).</title>
        <authorList>
            <person name="Angst P."/>
        </authorList>
    </citation>
    <scope>NUCLEOTIDE SEQUENCE</scope>
    <source>
        <strain evidence="8">PB745_01</strain>
        <tissue evidence="8">Gill</tissue>
    </source>
</reference>
<feature type="region of interest" description="Disordered" evidence="6">
    <location>
        <begin position="1"/>
        <end position="24"/>
    </location>
</feature>
<protein>
    <recommendedName>
        <fullName evidence="10">Up-regulated during skeletal muscle growth protein 5</fullName>
    </recommendedName>
</protein>
<sequence length="69" mass="7267">MSPSSPSLSSRLSNKDRMAGDAGVDSSQFKGLAKYFNGTTVAGRANVAKATYALVGLIVAYNMIKPKKK</sequence>
<dbReference type="Pfam" id="PF14960">
    <property type="entry name" value="ATP_synth_reg"/>
    <property type="match status" value="1"/>
</dbReference>
<organism evidence="8 9">
    <name type="scientific">Petrolisthes cinctipes</name>
    <name type="common">Flat porcelain crab</name>
    <dbReference type="NCBI Taxonomy" id="88211"/>
    <lineage>
        <taxon>Eukaryota</taxon>
        <taxon>Metazoa</taxon>
        <taxon>Ecdysozoa</taxon>
        <taxon>Arthropoda</taxon>
        <taxon>Crustacea</taxon>
        <taxon>Multicrustacea</taxon>
        <taxon>Malacostraca</taxon>
        <taxon>Eumalacostraca</taxon>
        <taxon>Eucarida</taxon>
        <taxon>Decapoda</taxon>
        <taxon>Pleocyemata</taxon>
        <taxon>Anomura</taxon>
        <taxon>Galatheoidea</taxon>
        <taxon>Porcellanidae</taxon>
        <taxon>Petrolisthes</taxon>
    </lineage>
</organism>
<keyword evidence="2 7" id="KW-0812">Transmembrane</keyword>
<dbReference type="GO" id="GO:0031966">
    <property type="term" value="C:mitochondrial membrane"/>
    <property type="evidence" value="ECO:0007669"/>
    <property type="project" value="UniProtKB-SubCell"/>
</dbReference>
<dbReference type="PRINTS" id="PR01821">
    <property type="entry name" value="DAPIT"/>
</dbReference>
<evidence type="ECO:0000256" key="5">
    <source>
        <dbReference type="ARBA" id="ARBA00023136"/>
    </source>
</evidence>
<dbReference type="EMBL" id="JAWQEG010001275">
    <property type="protein sequence ID" value="KAK3880895.1"/>
    <property type="molecule type" value="Genomic_DNA"/>
</dbReference>
<evidence type="ECO:0000256" key="7">
    <source>
        <dbReference type="SAM" id="Phobius"/>
    </source>
</evidence>
<dbReference type="PANTHER" id="PTHR34038:SF1">
    <property type="entry name" value="ATP SYNTHASE MEMBRANE SUBUNIT K, MITOCHONDRIAL"/>
    <property type="match status" value="1"/>
</dbReference>
<name>A0AAE1FWG9_PETCI</name>
<evidence type="ECO:0000313" key="8">
    <source>
        <dbReference type="EMBL" id="KAK3880895.1"/>
    </source>
</evidence>
<keyword evidence="9" id="KW-1185">Reference proteome</keyword>
<evidence type="ECO:0008006" key="10">
    <source>
        <dbReference type="Google" id="ProtNLM"/>
    </source>
</evidence>
<keyword evidence="3 7" id="KW-1133">Transmembrane helix</keyword>
<evidence type="ECO:0000256" key="6">
    <source>
        <dbReference type="SAM" id="MobiDB-lite"/>
    </source>
</evidence>
<feature type="compositionally biased region" description="Low complexity" evidence="6">
    <location>
        <begin position="1"/>
        <end position="12"/>
    </location>
</feature>
<dbReference type="InterPro" id="IPR009125">
    <property type="entry name" value="ATPMK"/>
</dbReference>
<evidence type="ECO:0000256" key="2">
    <source>
        <dbReference type="ARBA" id="ARBA00022692"/>
    </source>
</evidence>
<gene>
    <name evidence="8" type="ORF">Pcinc_014635</name>
</gene>
<comment type="subcellular location">
    <subcellularLocation>
        <location evidence="1">Mitochondrion membrane</location>
        <topology evidence="1">Single-pass membrane protein</topology>
    </subcellularLocation>
</comment>
<evidence type="ECO:0000256" key="1">
    <source>
        <dbReference type="ARBA" id="ARBA00004304"/>
    </source>
</evidence>
<evidence type="ECO:0000313" key="9">
    <source>
        <dbReference type="Proteomes" id="UP001286313"/>
    </source>
</evidence>
<keyword evidence="5 7" id="KW-0472">Membrane</keyword>
<evidence type="ECO:0000256" key="3">
    <source>
        <dbReference type="ARBA" id="ARBA00022989"/>
    </source>
</evidence>
<dbReference type="PANTHER" id="PTHR34038">
    <property type="entry name" value="ATP SYNTHASE MEMBRANE SUBUNIT DAPIT, MITOCHONDRIAL"/>
    <property type="match status" value="1"/>
</dbReference>
<dbReference type="AlphaFoldDB" id="A0AAE1FWG9"/>
<proteinExistence type="predicted"/>
<keyword evidence="4" id="KW-0496">Mitochondrion</keyword>
<feature type="transmembrane region" description="Helical" evidence="7">
    <location>
        <begin position="47"/>
        <end position="64"/>
    </location>
</feature>
<comment type="caution">
    <text evidence="8">The sequence shown here is derived from an EMBL/GenBank/DDBJ whole genome shotgun (WGS) entry which is preliminary data.</text>
</comment>
<evidence type="ECO:0000256" key="4">
    <source>
        <dbReference type="ARBA" id="ARBA00023128"/>
    </source>
</evidence>
<accession>A0AAE1FWG9</accession>
<dbReference type="Proteomes" id="UP001286313">
    <property type="component" value="Unassembled WGS sequence"/>
</dbReference>